<organism evidence="1 2">
    <name type="scientific">Polychaeton citri CBS 116435</name>
    <dbReference type="NCBI Taxonomy" id="1314669"/>
    <lineage>
        <taxon>Eukaryota</taxon>
        <taxon>Fungi</taxon>
        <taxon>Dikarya</taxon>
        <taxon>Ascomycota</taxon>
        <taxon>Pezizomycotina</taxon>
        <taxon>Dothideomycetes</taxon>
        <taxon>Dothideomycetidae</taxon>
        <taxon>Capnodiales</taxon>
        <taxon>Capnodiaceae</taxon>
        <taxon>Polychaeton</taxon>
    </lineage>
</organism>
<accession>A0A9P4QFF1</accession>
<proteinExistence type="predicted"/>
<sequence>MSWLHFPGSRLLTEAHSVTFYQCGHFDATPLTSMGHSRINHMYQFHTTASDTYQPATTCGRGACRNTDPTLFLDTAQAAPFTGQDTATVQALDHRRSSLLAKAWEDIAVCDNLDFEWPLAHMTEKVSPQYSRAIGALLTAPSRVQALDKFLPQLTEAGHLLFMMRTFYETGDARKYRAFFDACEFLTKRFLEAAEARVHTLDSFVSVLKQGNEDELALVGPVKTVQHDWPFCSKWKDSWDFSPELKEDIDLLHQCGDIGKELLQRPLDVEAHAVCEGLIRCLKSARQRERAMHQKGRSQLAAGKRYHLRSRERCDSAEAPLQEQLSLKVASPGTTMRIKKSEDRRVRRSAARKILQ</sequence>
<comment type="caution">
    <text evidence="1">The sequence shown here is derived from an EMBL/GenBank/DDBJ whole genome shotgun (WGS) entry which is preliminary data.</text>
</comment>
<gene>
    <name evidence="1" type="ORF">K431DRAFT_281206</name>
</gene>
<dbReference type="AlphaFoldDB" id="A0A9P4QFF1"/>
<dbReference type="Proteomes" id="UP000799441">
    <property type="component" value="Unassembled WGS sequence"/>
</dbReference>
<evidence type="ECO:0000313" key="2">
    <source>
        <dbReference type="Proteomes" id="UP000799441"/>
    </source>
</evidence>
<name>A0A9P4QFF1_9PEZI</name>
<dbReference type="EMBL" id="MU003768">
    <property type="protein sequence ID" value="KAF2725255.1"/>
    <property type="molecule type" value="Genomic_DNA"/>
</dbReference>
<reference evidence="1" key="1">
    <citation type="journal article" date="2020" name="Stud. Mycol.">
        <title>101 Dothideomycetes genomes: a test case for predicting lifestyles and emergence of pathogens.</title>
        <authorList>
            <person name="Haridas S."/>
            <person name="Albert R."/>
            <person name="Binder M."/>
            <person name="Bloem J."/>
            <person name="Labutti K."/>
            <person name="Salamov A."/>
            <person name="Andreopoulos B."/>
            <person name="Baker S."/>
            <person name="Barry K."/>
            <person name="Bills G."/>
            <person name="Bluhm B."/>
            <person name="Cannon C."/>
            <person name="Castanera R."/>
            <person name="Culley D."/>
            <person name="Daum C."/>
            <person name="Ezra D."/>
            <person name="Gonzalez J."/>
            <person name="Henrissat B."/>
            <person name="Kuo A."/>
            <person name="Liang C."/>
            <person name="Lipzen A."/>
            <person name="Lutzoni F."/>
            <person name="Magnuson J."/>
            <person name="Mondo S."/>
            <person name="Nolan M."/>
            <person name="Ohm R."/>
            <person name="Pangilinan J."/>
            <person name="Park H.-J."/>
            <person name="Ramirez L."/>
            <person name="Alfaro M."/>
            <person name="Sun H."/>
            <person name="Tritt A."/>
            <person name="Yoshinaga Y."/>
            <person name="Zwiers L.-H."/>
            <person name="Turgeon B."/>
            <person name="Goodwin S."/>
            <person name="Spatafora J."/>
            <person name="Crous P."/>
            <person name="Grigoriev I."/>
        </authorList>
    </citation>
    <scope>NUCLEOTIDE SEQUENCE</scope>
    <source>
        <strain evidence="1">CBS 116435</strain>
    </source>
</reference>
<keyword evidence="2" id="KW-1185">Reference proteome</keyword>
<evidence type="ECO:0000313" key="1">
    <source>
        <dbReference type="EMBL" id="KAF2725255.1"/>
    </source>
</evidence>
<protein>
    <submittedName>
        <fullName evidence="1">Uncharacterized protein</fullName>
    </submittedName>
</protein>